<evidence type="ECO:0000259" key="4">
    <source>
        <dbReference type="PROSITE" id="PS01124"/>
    </source>
</evidence>
<dbReference type="EMBL" id="FNNG01000004">
    <property type="protein sequence ID" value="SDW79699.1"/>
    <property type="molecule type" value="Genomic_DNA"/>
</dbReference>
<dbReference type="InterPro" id="IPR009057">
    <property type="entry name" value="Homeodomain-like_sf"/>
</dbReference>
<dbReference type="GO" id="GO:0043565">
    <property type="term" value="F:sequence-specific DNA binding"/>
    <property type="evidence" value="ECO:0007669"/>
    <property type="project" value="InterPro"/>
</dbReference>
<protein>
    <submittedName>
        <fullName evidence="5">AraC-type DNA-binding protein</fullName>
    </submittedName>
</protein>
<dbReference type="GO" id="GO:0003700">
    <property type="term" value="F:DNA-binding transcription factor activity"/>
    <property type="evidence" value="ECO:0007669"/>
    <property type="project" value="InterPro"/>
</dbReference>
<evidence type="ECO:0000256" key="1">
    <source>
        <dbReference type="ARBA" id="ARBA00023015"/>
    </source>
</evidence>
<organism evidence="5 6">
    <name type="scientific">Tepidimicrobium xylanilyticum</name>
    <dbReference type="NCBI Taxonomy" id="1123352"/>
    <lineage>
        <taxon>Bacteria</taxon>
        <taxon>Bacillati</taxon>
        <taxon>Bacillota</taxon>
        <taxon>Tissierellia</taxon>
        <taxon>Tissierellales</taxon>
        <taxon>Tepidimicrobiaceae</taxon>
        <taxon>Tepidimicrobium</taxon>
    </lineage>
</organism>
<dbReference type="InterPro" id="IPR018060">
    <property type="entry name" value="HTH_AraC"/>
</dbReference>
<dbReference type="SMART" id="SM00342">
    <property type="entry name" value="HTH_ARAC"/>
    <property type="match status" value="1"/>
</dbReference>
<dbReference type="CDD" id="cd02208">
    <property type="entry name" value="cupin_RmlC-like"/>
    <property type="match status" value="1"/>
</dbReference>
<reference evidence="5 6" key="1">
    <citation type="submission" date="2016-10" db="EMBL/GenBank/DDBJ databases">
        <authorList>
            <person name="de Groot N.N."/>
        </authorList>
    </citation>
    <scope>NUCLEOTIDE SEQUENCE [LARGE SCALE GENOMIC DNA]</scope>
    <source>
        <strain evidence="5 6">DSM 23310</strain>
    </source>
</reference>
<dbReference type="RefSeq" id="WP_093751885.1">
    <property type="nucleotide sequence ID" value="NZ_FNNG01000004.1"/>
</dbReference>
<evidence type="ECO:0000256" key="3">
    <source>
        <dbReference type="ARBA" id="ARBA00023163"/>
    </source>
</evidence>
<sequence length="469" mass="56490">MKKEAVQFIVNKPFNVSILSIKKYPIHWHEDVTEILLPLKGSIEVNANFEHILVKEGDFWFVNNKSIHSIRSSSKAIVAVFHIDLNYFEKYFKYIKYMFFRNNMYSQGNTRIESDNYDDDIRKGYKTRFRNLLVSVLTDITSQDPLAEELTRDSMYQLVASMVQEFNWLQFLKKSNDFISPLQLDRYHRIVKYIDEHYHEKITLDDIAKQEFITKNYFSHLWKNLSHFSFNERLNYERTLKSEFLLLSTNMSIATIAEKCGFSDVKYYYKHFRRWYGVKPLEHKKRCQEYMDSQFDYEELDLSSMANIIKSYIKEIVIPDYSQDNIWKTSYLFDNFVKMKYLYKFDKITPQPPPRSVIVNVLNPSNFKNKEGKFYFNWQNIDLLVNFSETSDFKINIKLDCQFLDDFSYKDIIHTFLDSCIYRYRIVTIEKWNFVINYQDEKSFNVAIGIGNIIHDKIQNANIRYYFEI</sequence>
<dbReference type="InterPro" id="IPR011051">
    <property type="entry name" value="RmlC_Cupin_sf"/>
</dbReference>
<dbReference type="SUPFAM" id="SSF46689">
    <property type="entry name" value="Homeodomain-like"/>
    <property type="match status" value="1"/>
</dbReference>
<dbReference type="Gene3D" id="2.60.120.10">
    <property type="entry name" value="Jelly Rolls"/>
    <property type="match status" value="1"/>
</dbReference>
<evidence type="ECO:0000256" key="2">
    <source>
        <dbReference type="ARBA" id="ARBA00023125"/>
    </source>
</evidence>
<dbReference type="InterPro" id="IPR014710">
    <property type="entry name" value="RmlC-like_jellyroll"/>
</dbReference>
<dbReference type="AlphaFoldDB" id="A0A1H2WI42"/>
<dbReference type="SUPFAM" id="SSF51182">
    <property type="entry name" value="RmlC-like cupins"/>
    <property type="match status" value="1"/>
</dbReference>
<dbReference type="PROSITE" id="PS01124">
    <property type="entry name" value="HTH_ARAC_FAMILY_2"/>
    <property type="match status" value="1"/>
</dbReference>
<keyword evidence="1" id="KW-0805">Transcription regulation</keyword>
<name>A0A1H2WI42_9FIRM</name>
<feature type="domain" description="HTH araC/xylS-type" evidence="4">
    <location>
        <begin position="188"/>
        <end position="286"/>
    </location>
</feature>
<accession>A0A1H2WI42</accession>
<dbReference type="PANTHER" id="PTHR43280">
    <property type="entry name" value="ARAC-FAMILY TRANSCRIPTIONAL REGULATOR"/>
    <property type="match status" value="1"/>
</dbReference>
<dbReference type="OrthoDB" id="1677563at2"/>
<keyword evidence="2 5" id="KW-0238">DNA-binding</keyword>
<evidence type="ECO:0000313" key="5">
    <source>
        <dbReference type="EMBL" id="SDW79699.1"/>
    </source>
</evidence>
<dbReference type="PANTHER" id="PTHR43280:SF34">
    <property type="entry name" value="ARAC-FAMILY TRANSCRIPTIONAL REGULATOR"/>
    <property type="match status" value="1"/>
</dbReference>
<proteinExistence type="predicted"/>
<dbReference type="Gene3D" id="1.10.10.60">
    <property type="entry name" value="Homeodomain-like"/>
    <property type="match status" value="2"/>
</dbReference>
<dbReference type="Pfam" id="PF12833">
    <property type="entry name" value="HTH_18"/>
    <property type="match status" value="1"/>
</dbReference>
<keyword evidence="3" id="KW-0804">Transcription</keyword>
<dbReference type="Proteomes" id="UP000198828">
    <property type="component" value="Unassembled WGS sequence"/>
</dbReference>
<keyword evidence="6" id="KW-1185">Reference proteome</keyword>
<gene>
    <name evidence="5" type="ORF">SAMN05660923_01249</name>
</gene>
<evidence type="ECO:0000313" key="6">
    <source>
        <dbReference type="Proteomes" id="UP000198828"/>
    </source>
</evidence>